<sequence>MFNLIRGWLGEKKTRLNLWVSLNSQIYRKFHDLYIPTFSGTAQIDHLIISQYGLFIVETKNIKGWIFGDESAHQWTQLIYGNKYRFQNPLRQTYRQKKALAAYLNIDDNLIQPIVYFAGDCQFKTYMPTNVINGRLRHSIKSYRKAILSEQEVSYLISKVENHQINSKTTNREHVKGLRERYKSTTICPKCGSPLVKRVARTGVNAGSYFWGCDSFPKCRYIKNK</sequence>
<organism evidence="2 3">
    <name type="scientific">Shewanella aestuarii</name>
    <dbReference type="NCBI Taxonomy" id="1028752"/>
    <lineage>
        <taxon>Bacteria</taxon>
        <taxon>Pseudomonadati</taxon>
        <taxon>Pseudomonadota</taxon>
        <taxon>Gammaproteobacteria</taxon>
        <taxon>Alteromonadales</taxon>
        <taxon>Shewanellaceae</taxon>
        <taxon>Shewanella</taxon>
    </lineage>
</organism>
<dbReference type="SUPFAM" id="SSF57783">
    <property type="entry name" value="Zinc beta-ribbon"/>
    <property type="match status" value="1"/>
</dbReference>
<dbReference type="Proteomes" id="UP000502608">
    <property type="component" value="Chromosome"/>
</dbReference>
<proteinExistence type="predicted"/>
<dbReference type="KEGG" id="saes:HBH39_02850"/>
<dbReference type="GO" id="GO:0005694">
    <property type="term" value="C:chromosome"/>
    <property type="evidence" value="ECO:0007669"/>
    <property type="project" value="InterPro"/>
</dbReference>
<dbReference type="InterPro" id="IPR013498">
    <property type="entry name" value="Topo_IA_Znf"/>
</dbReference>
<name>A0A6G9QQJ1_9GAMM</name>
<gene>
    <name evidence="2" type="ORF">HBH39_02850</name>
</gene>
<keyword evidence="3" id="KW-1185">Reference proteome</keyword>
<protein>
    <submittedName>
        <fullName evidence="2">NERD domain-containing protein</fullName>
    </submittedName>
</protein>
<feature type="domain" description="NERD" evidence="1">
    <location>
        <begin position="6"/>
        <end position="123"/>
    </location>
</feature>
<accession>A0A6G9QQJ1</accession>
<evidence type="ECO:0000259" key="1">
    <source>
        <dbReference type="PROSITE" id="PS50965"/>
    </source>
</evidence>
<evidence type="ECO:0000313" key="2">
    <source>
        <dbReference type="EMBL" id="QIR16081.1"/>
    </source>
</evidence>
<dbReference type="Pfam" id="PF01396">
    <property type="entry name" value="Zn_ribbon_Top1"/>
    <property type="match status" value="1"/>
</dbReference>
<reference evidence="2 3" key="1">
    <citation type="submission" date="2020-03" db="EMBL/GenBank/DDBJ databases">
        <title>Complete genome sequence of Shewanella sp.</title>
        <authorList>
            <person name="Kim Y.-S."/>
            <person name="Kim S.-J."/>
            <person name="Jung H.-K."/>
            <person name="Kim K.-H."/>
        </authorList>
    </citation>
    <scope>NUCLEOTIDE SEQUENCE [LARGE SCALE GENOMIC DNA]</scope>
    <source>
        <strain evidence="2 3">PN3F2</strain>
    </source>
</reference>
<dbReference type="RefSeq" id="WP_167679933.1">
    <property type="nucleotide sequence ID" value="NZ_CP050313.1"/>
</dbReference>
<evidence type="ECO:0000313" key="3">
    <source>
        <dbReference type="Proteomes" id="UP000502608"/>
    </source>
</evidence>
<dbReference type="GO" id="GO:0003677">
    <property type="term" value="F:DNA binding"/>
    <property type="evidence" value="ECO:0007669"/>
    <property type="project" value="InterPro"/>
</dbReference>
<dbReference type="EMBL" id="CP050313">
    <property type="protein sequence ID" value="QIR16081.1"/>
    <property type="molecule type" value="Genomic_DNA"/>
</dbReference>
<dbReference type="PROSITE" id="PS50965">
    <property type="entry name" value="NERD"/>
    <property type="match status" value="1"/>
</dbReference>
<dbReference type="Pfam" id="PF08378">
    <property type="entry name" value="NERD"/>
    <property type="match status" value="1"/>
</dbReference>
<dbReference type="GO" id="GO:0006265">
    <property type="term" value="P:DNA topological change"/>
    <property type="evidence" value="ECO:0007669"/>
    <property type="project" value="InterPro"/>
</dbReference>
<dbReference type="InterPro" id="IPR011528">
    <property type="entry name" value="NERD"/>
</dbReference>
<dbReference type="AlphaFoldDB" id="A0A6G9QQJ1"/>
<dbReference type="GO" id="GO:0003916">
    <property type="term" value="F:DNA topoisomerase activity"/>
    <property type="evidence" value="ECO:0007669"/>
    <property type="project" value="InterPro"/>
</dbReference>
<dbReference type="Gene3D" id="3.30.65.10">
    <property type="entry name" value="Bacterial Topoisomerase I, domain 1"/>
    <property type="match status" value="1"/>
</dbReference>